<reference evidence="1" key="1">
    <citation type="submission" date="2019-08" db="EMBL/GenBank/DDBJ databases">
        <authorList>
            <person name="Kucharzyk K."/>
            <person name="Murdoch R.W."/>
            <person name="Higgins S."/>
            <person name="Loffler F."/>
        </authorList>
    </citation>
    <scope>NUCLEOTIDE SEQUENCE</scope>
</reference>
<comment type="caution">
    <text evidence="1">The sequence shown here is derived from an EMBL/GenBank/DDBJ whole genome shotgun (WGS) entry which is preliminary data.</text>
</comment>
<evidence type="ECO:0000313" key="1">
    <source>
        <dbReference type="EMBL" id="MPN13115.1"/>
    </source>
</evidence>
<dbReference type="AlphaFoldDB" id="A0A645FFD6"/>
<sequence length="181" mass="19879">MQIFFIGAGHAPLCLRGDRESELFTEPAVLVPHVGGDVAALFHERLYLVRREAVVVADLPLKLRDRQPRAVALRERDAVVLHIVAAGAVYLCYLCRRSGEVGDHRAPIEVGIAAAAERAAMGLRQFVKFLCDIRRRVPGIKGLLAGRYGVDAVLCAGREGLFQLGHRTARGDDADVRLHRL</sequence>
<protein>
    <submittedName>
        <fullName evidence="1">Uncharacterized protein</fullName>
    </submittedName>
</protein>
<dbReference type="EMBL" id="VSSQ01059571">
    <property type="protein sequence ID" value="MPN13115.1"/>
    <property type="molecule type" value="Genomic_DNA"/>
</dbReference>
<accession>A0A645FFD6</accession>
<name>A0A645FFD6_9ZZZZ</name>
<gene>
    <name evidence="1" type="ORF">SDC9_160435</name>
</gene>
<proteinExistence type="predicted"/>
<organism evidence="1">
    <name type="scientific">bioreactor metagenome</name>
    <dbReference type="NCBI Taxonomy" id="1076179"/>
    <lineage>
        <taxon>unclassified sequences</taxon>
        <taxon>metagenomes</taxon>
        <taxon>ecological metagenomes</taxon>
    </lineage>
</organism>